<evidence type="ECO:0000313" key="2">
    <source>
        <dbReference type="Proteomes" id="UP000827092"/>
    </source>
</evidence>
<dbReference type="AlphaFoldDB" id="A0AAV6ULE6"/>
<name>A0AAV6ULE6_9ARAC</name>
<protein>
    <submittedName>
        <fullName evidence="1">Uncharacterized protein</fullName>
    </submittedName>
</protein>
<dbReference type="EMBL" id="JAFNEN010000372">
    <property type="protein sequence ID" value="KAG8184451.1"/>
    <property type="molecule type" value="Genomic_DNA"/>
</dbReference>
<reference evidence="1 2" key="1">
    <citation type="journal article" date="2022" name="Nat. Ecol. Evol.">
        <title>A masculinizing supergene underlies an exaggerated male reproductive morph in a spider.</title>
        <authorList>
            <person name="Hendrickx F."/>
            <person name="De Corte Z."/>
            <person name="Sonet G."/>
            <person name="Van Belleghem S.M."/>
            <person name="Kostlbacher S."/>
            <person name="Vangestel C."/>
        </authorList>
    </citation>
    <scope>NUCLEOTIDE SEQUENCE [LARGE SCALE GENOMIC DNA]</scope>
    <source>
        <strain evidence="1">W744_W776</strain>
    </source>
</reference>
<sequence>MPEGQGTETLESLEITYQSPKANTPPRRGHTGPERILLAELTTILSTYHTSPRCPKAVGLASPIAPFHSTDRLQVKESSTGAPVVLGGWLVHCSPKPARRTFTGNRPRLSSSGPVRRSHVCRLIPTRRHQVPPARRRSPRGHAGLQGRVVVAPRYPPRF</sequence>
<organism evidence="1 2">
    <name type="scientific">Oedothorax gibbosus</name>
    <dbReference type="NCBI Taxonomy" id="931172"/>
    <lineage>
        <taxon>Eukaryota</taxon>
        <taxon>Metazoa</taxon>
        <taxon>Ecdysozoa</taxon>
        <taxon>Arthropoda</taxon>
        <taxon>Chelicerata</taxon>
        <taxon>Arachnida</taxon>
        <taxon>Araneae</taxon>
        <taxon>Araneomorphae</taxon>
        <taxon>Entelegynae</taxon>
        <taxon>Araneoidea</taxon>
        <taxon>Linyphiidae</taxon>
        <taxon>Erigoninae</taxon>
        <taxon>Oedothorax</taxon>
    </lineage>
</organism>
<dbReference type="Proteomes" id="UP000827092">
    <property type="component" value="Unassembled WGS sequence"/>
</dbReference>
<gene>
    <name evidence="1" type="ORF">JTE90_002300</name>
</gene>
<comment type="caution">
    <text evidence="1">The sequence shown here is derived from an EMBL/GenBank/DDBJ whole genome shotgun (WGS) entry which is preliminary data.</text>
</comment>
<proteinExistence type="predicted"/>
<accession>A0AAV6ULE6</accession>
<keyword evidence="2" id="KW-1185">Reference proteome</keyword>
<evidence type="ECO:0000313" key="1">
    <source>
        <dbReference type="EMBL" id="KAG8184451.1"/>
    </source>
</evidence>